<evidence type="ECO:0008006" key="3">
    <source>
        <dbReference type="Google" id="ProtNLM"/>
    </source>
</evidence>
<dbReference type="EMBL" id="JABFTP020000186">
    <property type="protein sequence ID" value="KAL3290039.1"/>
    <property type="molecule type" value="Genomic_DNA"/>
</dbReference>
<evidence type="ECO:0000313" key="2">
    <source>
        <dbReference type="Proteomes" id="UP001516400"/>
    </source>
</evidence>
<comment type="caution">
    <text evidence="1">The sequence shown here is derived from an EMBL/GenBank/DDBJ whole genome shotgun (WGS) entry which is preliminary data.</text>
</comment>
<protein>
    <recommendedName>
        <fullName evidence="3">Retrotransposon gag domain-containing protein</fullName>
    </recommendedName>
</protein>
<keyword evidence="2" id="KW-1185">Reference proteome</keyword>
<proteinExistence type="predicted"/>
<organism evidence="1 2">
    <name type="scientific">Cryptolaemus montrouzieri</name>
    <dbReference type="NCBI Taxonomy" id="559131"/>
    <lineage>
        <taxon>Eukaryota</taxon>
        <taxon>Metazoa</taxon>
        <taxon>Ecdysozoa</taxon>
        <taxon>Arthropoda</taxon>
        <taxon>Hexapoda</taxon>
        <taxon>Insecta</taxon>
        <taxon>Pterygota</taxon>
        <taxon>Neoptera</taxon>
        <taxon>Endopterygota</taxon>
        <taxon>Coleoptera</taxon>
        <taxon>Polyphaga</taxon>
        <taxon>Cucujiformia</taxon>
        <taxon>Coccinelloidea</taxon>
        <taxon>Coccinellidae</taxon>
        <taxon>Scymninae</taxon>
        <taxon>Scymnini</taxon>
        <taxon>Cryptolaemus</taxon>
    </lineage>
</organism>
<reference evidence="1 2" key="1">
    <citation type="journal article" date="2021" name="BMC Biol.">
        <title>Horizontally acquired antibacterial genes associated with adaptive radiation of ladybird beetles.</title>
        <authorList>
            <person name="Li H.S."/>
            <person name="Tang X.F."/>
            <person name="Huang Y.H."/>
            <person name="Xu Z.Y."/>
            <person name="Chen M.L."/>
            <person name="Du X.Y."/>
            <person name="Qiu B.Y."/>
            <person name="Chen P.T."/>
            <person name="Zhang W."/>
            <person name="Slipinski A."/>
            <person name="Escalona H.E."/>
            <person name="Waterhouse R.M."/>
            <person name="Zwick A."/>
            <person name="Pang H."/>
        </authorList>
    </citation>
    <scope>NUCLEOTIDE SEQUENCE [LARGE SCALE GENOMIC DNA]</scope>
    <source>
        <strain evidence="1">SYSU2018</strain>
    </source>
</reference>
<gene>
    <name evidence="1" type="ORF">HHI36_023411</name>
</gene>
<dbReference type="AlphaFoldDB" id="A0ABD2PGI2"/>
<evidence type="ECO:0000313" key="1">
    <source>
        <dbReference type="EMBL" id="KAL3290039.1"/>
    </source>
</evidence>
<accession>A0ABD2PGI2</accession>
<dbReference type="Proteomes" id="UP001516400">
    <property type="component" value="Unassembled WGS sequence"/>
</dbReference>
<name>A0ABD2PGI2_9CUCU</name>
<sequence length="93" mass="11312">MSKEDETINITANEEPDEVAIIEKVRKWNLHFESQRDAIPFLERLGELKTCYQFPDAHMIKTLLENLRGKEFMWYRNNQKSWKTWNDFIQEFS</sequence>